<evidence type="ECO:0000313" key="1">
    <source>
        <dbReference type="EMBL" id="CAG6694126.1"/>
    </source>
</evidence>
<name>A0A8D8TWD6_9HEMI</name>
<dbReference type="AlphaFoldDB" id="A0A8D8TWD6"/>
<organism evidence="1">
    <name type="scientific">Cacopsylla melanoneura</name>
    <dbReference type="NCBI Taxonomy" id="428564"/>
    <lineage>
        <taxon>Eukaryota</taxon>
        <taxon>Metazoa</taxon>
        <taxon>Ecdysozoa</taxon>
        <taxon>Arthropoda</taxon>
        <taxon>Hexapoda</taxon>
        <taxon>Insecta</taxon>
        <taxon>Pterygota</taxon>
        <taxon>Neoptera</taxon>
        <taxon>Paraneoptera</taxon>
        <taxon>Hemiptera</taxon>
        <taxon>Sternorrhyncha</taxon>
        <taxon>Psylloidea</taxon>
        <taxon>Psyllidae</taxon>
        <taxon>Psyllinae</taxon>
        <taxon>Cacopsylla</taxon>
    </lineage>
</organism>
<dbReference type="EMBL" id="HBUF01316581">
    <property type="protein sequence ID" value="CAG6694126.1"/>
    <property type="molecule type" value="Transcribed_RNA"/>
</dbReference>
<protein>
    <submittedName>
        <fullName evidence="1">Uncharacterized protein</fullName>
    </submittedName>
</protein>
<reference evidence="1" key="1">
    <citation type="submission" date="2021-05" db="EMBL/GenBank/DDBJ databases">
        <authorList>
            <person name="Alioto T."/>
            <person name="Alioto T."/>
            <person name="Gomez Garrido J."/>
        </authorList>
    </citation>
    <scope>NUCLEOTIDE SEQUENCE</scope>
</reference>
<accession>A0A8D8TWD6</accession>
<sequence length="106" mass="12066">MYSNASAMNVHIPSGYYLPRIARKVKCFPGRILCAVPFFNGFNFYMFVWNKFPTGGQDPPVLKFHEFYITSSSEFNIKRARRARHFTALVLPSSGASSCCLHYEGT</sequence>
<proteinExistence type="predicted"/>